<sequence>MAATGTSFIKVQRNLQRFTTVLQSAACEWFLLCWLLIDAVLSYLLTKFASYCGLQIPCMFCSRLDHFLGNEKPGFYKNLICSNHRSEISSLISCHIHGKLADGYGMCEECLLSSTMKSVPSPDTNRLLMGKFGFDIGAPGFQNSLQNRELVSGSVVTRMCSCCERSRQTSNRKAQLKSPRSRMTKLNIPLPRHLTHRENIRKKREKFPGCVTSHRLVRCDYNPRSHVGYAELKFTFDSDSEFPFFDDDEGSSIGNKMRELKEESTVPPKTLTDGISSEKMTHHSLRSSGSDVDLNRQQADHENYPSALPELISLDDCPSSSVVEAPPGVSSVRSELKFPFFQNYSLSALSDLMSLVVPSSFSAVEGPLEASERNSDYTGTEEVIRLLLKYVPSINSCNMDLIDVWKPAANSEEGEAHTFMAEKGTANERERVDENLELPTENVFAEVPDLSLNNKINGVEGRGDELEMNDALGPHNEIDLVVLEKGIPDLNGRLEALEFDRNLLEHAFNSLQSGKEGLLFVQEIAHHLQKCGKWG</sequence>
<evidence type="ECO:0000256" key="1">
    <source>
        <dbReference type="SAM" id="MobiDB-lite"/>
    </source>
</evidence>
<gene>
    <name evidence="2" type="ORF">POTOM_009512</name>
</gene>
<dbReference type="AlphaFoldDB" id="A0A8X8ABK5"/>
<dbReference type="PANTHER" id="PTHR31448:SF39">
    <property type="entry name" value="MYOSIN-BINDING PROTEIN 4-RELATED"/>
    <property type="match status" value="1"/>
</dbReference>
<dbReference type="GO" id="GO:0017022">
    <property type="term" value="F:myosin binding"/>
    <property type="evidence" value="ECO:0007669"/>
    <property type="project" value="InterPro"/>
</dbReference>
<evidence type="ECO:0000313" key="3">
    <source>
        <dbReference type="Proteomes" id="UP000886885"/>
    </source>
</evidence>
<name>A0A8X8ABK5_POPTO</name>
<dbReference type="PANTHER" id="PTHR31448">
    <property type="entry name" value="MYOSIN-BINDING PROTEIN 2"/>
    <property type="match status" value="1"/>
</dbReference>
<dbReference type="OrthoDB" id="1047602at2759"/>
<organism evidence="2 3">
    <name type="scientific">Populus tomentosa</name>
    <name type="common">Chinese white poplar</name>
    <dbReference type="NCBI Taxonomy" id="118781"/>
    <lineage>
        <taxon>Eukaryota</taxon>
        <taxon>Viridiplantae</taxon>
        <taxon>Streptophyta</taxon>
        <taxon>Embryophyta</taxon>
        <taxon>Tracheophyta</taxon>
        <taxon>Spermatophyta</taxon>
        <taxon>Magnoliopsida</taxon>
        <taxon>eudicotyledons</taxon>
        <taxon>Gunneridae</taxon>
        <taxon>Pentapetalae</taxon>
        <taxon>rosids</taxon>
        <taxon>fabids</taxon>
        <taxon>Malpighiales</taxon>
        <taxon>Salicaceae</taxon>
        <taxon>Saliceae</taxon>
        <taxon>Populus</taxon>
    </lineage>
</organism>
<comment type="caution">
    <text evidence="2">The sequence shown here is derived from an EMBL/GenBank/DDBJ whole genome shotgun (WGS) entry which is preliminary data.</text>
</comment>
<feature type="region of interest" description="Disordered" evidence="1">
    <location>
        <begin position="259"/>
        <end position="296"/>
    </location>
</feature>
<keyword evidence="3" id="KW-1185">Reference proteome</keyword>
<accession>A0A8X8ABK5</accession>
<dbReference type="EMBL" id="JAAWWB010000004">
    <property type="protein sequence ID" value="KAG6783836.1"/>
    <property type="molecule type" value="Genomic_DNA"/>
</dbReference>
<dbReference type="Proteomes" id="UP000886885">
    <property type="component" value="Chromosome 2D"/>
</dbReference>
<reference evidence="2" key="1">
    <citation type="journal article" date="2020" name="bioRxiv">
        <title>Hybrid origin of Populus tomentosa Carr. identified through genome sequencing and phylogenomic analysis.</title>
        <authorList>
            <person name="An X."/>
            <person name="Gao K."/>
            <person name="Chen Z."/>
            <person name="Li J."/>
            <person name="Yang X."/>
            <person name="Yang X."/>
            <person name="Zhou J."/>
            <person name="Guo T."/>
            <person name="Zhao T."/>
            <person name="Huang S."/>
            <person name="Miao D."/>
            <person name="Khan W.U."/>
            <person name="Rao P."/>
            <person name="Ye M."/>
            <person name="Lei B."/>
            <person name="Liao W."/>
            <person name="Wang J."/>
            <person name="Ji L."/>
            <person name="Li Y."/>
            <person name="Guo B."/>
            <person name="Mustafa N.S."/>
            <person name="Li S."/>
            <person name="Yun Q."/>
            <person name="Keller S.R."/>
            <person name="Mao J."/>
            <person name="Zhang R."/>
            <person name="Strauss S.H."/>
        </authorList>
    </citation>
    <scope>NUCLEOTIDE SEQUENCE</scope>
    <source>
        <strain evidence="2">GM15</strain>
        <tissue evidence="2">Leaf</tissue>
    </source>
</reference>
<protein>
    <submittedName>
        <fullName evidence="2">Uncharacterized protein</fullName>
    </submittedName>
</protein>
<evidence type="ECO:0000313" key="2">
    <source>
        <dbReference type="EMBL" id="KAG6783836.1"/>
    </source>
</evidence>
<dbReference type="InterPro" id="IPR039306">
    <property type="entry name" value="MYOB"/>
</dbReference>
<proteinExistence type="predicted"/>